<keyword evidence="11" id="KW-1185">Reference proteome</keyword>
<dbReference type="SUPFAM" id="SSF50182">
    <property type="entry name" value="Sm-like ribonucleoproteins"/>
    <property type="match status" value="1"/>
</dbReference>
<dbReference type="Gene3D" id="3.30.70.100">
    <property type="match status" value="1"/>
</dbReference>
<sequence>MRPMPNLFAELWMDLQQPNILWQVATLALALLLAFGLSRLIRFWLLPATTPSSLAWRVGAGGAERLAFPLCGVLMVWLARLVLQPFHHVNLLHLALPLLFSLAVIRLCVYLIRKAFAPSGLLASFEKLIALLVWLGVALHLSNLLPEVLDWLEALRVPLGKNKVSLLLLLQGLLSVIVTLLLALWAGAAIEQRLLHMAQLDNSLRVVLARVVRALLLVLAVLLALSLSGIDLTVLSVFGGALGVGLGLGLQRIASNFVSGFVVLFEKSLRIGDLITVDKFHGQVAQIKTRFTVLRALDGTEAIIPNEMLIANPVLNHSYTDKRVRLAIRLQVAYQSELSQVMPLLEQAALAQPRVLRDPAPAAHLVNFAADGFELELGFWIADPEEGSLAIRSAIALQIWADFQRCGIQVPYPQREIHLPPVNP</sequence>
<feature type="transmembrane region" description="Helical" evidence="7">
    <location>
        <begin position="207"/>
        <end position="226"/>
    </location>
</feature>
<evidence type="ECO:0000256" key="6">
    <source>
        <dbReference type="ARBA" id="ARBA00023136"/>
    </source>
</evidence>
<gene>
    <name evidence="10" type="ORF">DU000_06645</name>
</gene>
<keyword evidence="4 7" id="KW-0812">Transmembrane</keyword>
<keyword evidence="6 7" id="KW-0472">Membrane</keyword>
<evidence type="ECO:0000256" key="7">
    <source>
        <dbReference type="SAM" id="Phobius"/>
    </source>
</evidence>
<feature type="domain" description="Mechanosensitive ion channel MscS C-terminal" evidence="9">
    <location>
        <begin position="328"/>
        <end position="409"/>
    </location>
</feature>
<organism evidence="10 11">
    <name type="scientific">Parvibium lacunae</name>
    <dbReference type="NCBI Taxonomy" id="1888893"/>
    <lineage>
        <taxon>Bacteria</taxon>
        <taxon>Pseudomonadati</taxon>
        <taxon>Pseudomonadota</taxon>
        <taxon>Betaproteobacteria</taxon>
        <taxon>Burkholderiales</taxon>
        <taxon>Alcaligenaceae</taxon>
        <taxon>Parvibium</taxon>
    </lineage>
</organism>
<evidence type="ECO:0000259" key="8">
    <source>
        <dbReference type="Pfam" id="PF00924"/>
    </source>
</evidence>
<feature type="transmembrane region" description="Helical" evidence="7">
    <location>
        <begin position="124"/>
        <end position="145"/>
    </location>
</feature>
<keyword evidence="5 7" id="KW-1133">Transmembrane helix</keyword>
<feature type="transmembrane region" description="Helical" evidence="7">
    <location>
        <begin position="165"/>
        <end position="186"/>
    </location>
</feature>
<dbReference type="PANTHER" id="PTHR30347">
    <property type="entry name" value="POTASSIUM CHANNEL RELATED"/>
    <property type="match status" value="1"/>
</dbReference>
<dbReference type="SUPFAM" id="SSF82689">
    <property type="entry name" value="Mechanosensitive channel protein MscS (YggB), C-terminal domain"/>
    <property type="match status" value="1"/>
</dbReference>
<feature type="transmembrane region" description="Helical" evidence="7">
    <location>
        <begin position="89"/>
        <end position="112"/>
    </location>
</feature>
<dbReference type="Proteomes" id="UP000252357">
    <property type="component" value="Unassembled WGS sequence"/>
</dbReference>
<dbReference type="Gene3D" id="1.10.287.1260">
    <property type="match status" value="1"/>
</dbReference>
<dbReference type="InterPro" id="IPR049278">
    <property type="entry name" value="MS_channel_C"/>
</dbReference>
<evidence type="ECO:0000256" key="2">
    <source>
        <dbReference type="ARBA" id="ARBA00008017"/>
    </source>
</evidence>
<reference evidence="10 11" key="1">
    <citation type="journal article" date="2018" name="Int. J. Syst. Evol. Microbiol.">
        <title>Parvibium lacunae gen. nov., sp. nov., a new member of the family Alcaligenaceae isolated from a freshwater pond.</title>
        <authorList>
            <person name="Chen W.M."/>
            <person name="Xie P.B."/>
            <person name="Hsu M.Y."/>
            <person name="Sheu S.Y."/>
        </authorList>
    </citation>
    <scope>NUCLEOTIDE SEQUENCE [LARGE SCALE GENOMIC DNA]</scope>
    <source>
        <strain evidence="10 11">KMB9</strain>
    </source>
</reference>
<feature type="transmembrane region" description="Helical" evidence="7">
    <location>
        <begin position="20"/>
        <end position="45"/>
    </location>
</feature>
<proteinExistence type="inferred from homology"/>
<comment type="subcellular location">
    <subcellularLocation>
        <location evidence="1">Cell membrane</location>
        <topology evidence="1">Multi-pass membrane protein</topology>
    </subcellularLocation>
</comment>
<evidence type="ECO:0000256" key="5">
    <source>
        <dbReference type="ARBA" id="ARBA00022989"/>
    </source>
</evidence>
<evidence type="ECO:0000313" key="10">
    <source>
        <dbReference type="EMBL" id="RCS58709.1"/>
    </source>
</evidence>
<dbReference type="InterPro" id="IPR011014">
    <property type="entry name" value="MscS_channel_TM-2"/>
</dbReference>
<comment type="similarity">
    <text evidence="2">Belongs to the MscS (TC 1.A.23) family.</text>
</comment>
<evidence type="ECO:0000256" key="4">
    <source>
        <dbReference type="ARBA" id="ARBA00022692"/>
    </source>
</evidence>
<keyword evidence="3" id="KW-1003">Cell membrane</keyword>
<name>A0A368L547_9BURK</name>
<dbReference type="AlphaFoldDB" id="A0A368L547"/>
<dbReference type="InterPro" id="IPR052702">
    <property type="entry name" value="MscS-like_channel"/>
</dbReference>
<dbReference type="GO" id="GO:0005886">
    <property type="term" value="C:plasma membrane"/>
    <property type="evidence" value="ECO:0007669"/>
    <property type="project" value="UniProtKB-SubCell"/>
</dbReference>
<protein>
    <submittedName>
        <fullName evidence="10">Mechanosensitive ion channel protein MscS</fullName>
    </submittedName>
</protein>
<dbReference type="Gene3D" id="2.30.30.60">
    <property type="match status" value="1"/>
</dbReference>
<dbReference type="GO" id="GO:0008381">
    <property type="term" value="F:mechanosensitive monoatomic ion channel activity"/>
    <property type="evidence" value="ECO:0007669"/>
    <property type="project" value="UniProtKB-ARBA"/>
</dbReference>
<dbReference type="Pfam" id="PF21082">
    <property type="entry name" value="MS_channel_3rd"/>
    <property type="match status" value="1"/>
</dbReference>
<dbReference type="OrthoDB" id="9809206at2"/>
<dbReference type="InterPro" id="IPR010920">
    <property type="entry name" value="LSM_dom_sf"/>
</dbReference>
<dbReference type="InterPro" id="IPR011066">
    <property type="entry name" value="MscS_channel_C_sf"/>
</dbReference>
<dbReference type="InterPro" id="IPR023408">
    <property type="entry name" value="MscS_beta-dom_sf"/>
</dbReference>
<dbReference type="SUPFAM" id="SSF82861">
    <property type="entry name" value="Mechanosensitive channel protein MscS (YggB), transmembrane region"/>
    <property type="match status" value="1"/>
</dbReference>
<comment type="caution">
    <text evidence="10">The sequence shown here is derived from an EMBL/GenBank/DDBJ whole genome shotgun (WGS) entry which is preliminary data.</text>
</comment>
<evidence type="ECO:0000256" key="3">
    <source>
        <dbReference type="ARBA" id="ARBA00022475"/>
    </source>
</evidence>
<feature type="domain" description="Mechanosensitive ion channel MscS" evidence="8">
    <location>
        <begin position="253"/>
        <end position="318"/>
    </location>
</feature>
<evidence type="ECO:0000313" key="11">
    <source>
        <dbReference type="Proteomes" id="UP000252357"/>
    </source>
</evidence>
<evidence type="ECO:0000259" key="9">
    <source>
        <dbReference type="Pfam" id="PF21082"/>
    </source>
</evidence>
<evidence type="ECO:0000256" key="1">
    <source>
        <dbReference type="ARBA" id="ARBA00004651"/>
    </source>
</evidence>
<dbReference type="EMBL" id="QPGB01000002">
    <property type="protein sequence ID" value="RCS58709.1"/>
    <property type="molecule type" value="Genomic_DNA"/>
</dbReference>
<accession>A0A368L547</accession>
<dbReference type="Pfam" id="PF00924">
    <property type="entry name" value="MS_channel_2nd"/>
    <property type="match status" value="1"/>
</dbReference>
<dbReference type="PANTHER" id="PTHR30347:SF1">
    <property type="entry name" value="MECHANOSENSITIVE CHANNEL MSCK"/>
    <property type="match status" value="1"/>
</dbReference>
<dbReference type="InterPro" id="IPR006685">
    <property type="entry name" value="MscS_channel_2nd"/>
</dbReference>